<feature type="transmembrane region" description="Helical" evidence="7">
    <location>
        <begin position="353"/>
        <end position="373"/>
    </location>
</feature>
<organism evidence="9">
    <name type="scientific">Musca domestica</name>
    <name type="common">House fly</name>
    <dbReference type="NCBI Taxonomy" id="7370"/>
    <lineage>
        <taxon>Eukaryota</taxon>
        <taxon>Metazoa</taxon>
        <taxon>Ecdysozoa</taxon>
        <taxon>Arthropoda</taxon>
        <taxon>Hexapoda</taxon>
        <taxon>Insecta</taxon>
        <taxon>Pterygota</taxon>
        <taxon>Neoptera</taxon>
        <taxon>Endopterygota</taxon>
        <taxon>Diptera</taxon>
        <taxon>Brachycera</taxon>
        <taxon>Muscomorpha</taxon>
        <taxon>Muscoidea</taxon>
        <taxon>Muscidae</taxon>
        <taxon>Musca</taxon>
    </lineage>
</organism>
<dbReference type="PANTHER" id="PTHR10361">
    <property type="entry name" value="SODIUM-BILE ACID COTRANSPORTER"/>
    <property type="match status" value="1"/>
</dbReference>
<dbReference type="GO" id="GO:0016020">
    <property type="term" value="C:membrane"/>
    <property type="evidence" value="ECO:0007669"/>
    <property type="project" value="UniProtKB-SubCell"/>
</dbReference>
<evidence type="ECO:0000313" key="9">
    <source>
        <dbReference type="EnsemblMetazoa" id="MDOA002208-PA"/>
    </source>
</evidence>
<name>A0A1I8M837_MUSDO</name>
<feature type="transmembrane region" description="Helical" evidence="7">
    <location>
        <begin position="259"/>
        <end position="281"/>
    </location>
</feature>
<comment type="subcellular location">
    <subcellularLocation>
        <location evidence="1">Membrane</location>
        <topology evidence="1">Multi-pass membrane protein</topology>
    </subcellularLocation>
</comment>
<dbReference type="EnsemblMetazoa" id="MDOA002208-RA">
    <property type="protein sequence ID" value="MDOA002208-PA"/>
    <property type="gene ID" value="MDOA002208"/>
</dbReference>
<sequence>MKVIRSKIYGAIEWLLVILLFVHQSGKVLSDDYGNIAGQWKVQYGGQNDSVETLDLWTSRRDVLPLTIYDVAGTADNQDSYFEIYVENEKLAKVQEEKLITIRDFPSPDKWQGEFAVNGLHFGYTRLYVKLVDPVTSRSEHSIQSLEVVVRRTKRVADNTLTYTAAAIALLMFINLGTVLDLQRLVNIFSRPIGPLLGVCCRYIIMPGLALGLGALMFKDNKPLQLAAFFTAITPSGGIANICNIFLRGNVNLSLATTTVNSILALGMLPLWVFLMGPVLYPEHKFDLPFIDLGVGCVGLCLALVVGVMLRMCIPKTIRFIFRFLKPLSIVLSLCLVALTVGLNYYIFGEITLLIFLLALCLPLLGYILSFILTKLLCRTATDSMTIAIETSVLNMSLPIVLLEYTMSQPMADMLIVVPITSALVSLCLVLIFYIVRRIFGWNRPVDRDCFDEKAFLVEEN</sequence>
<keyword evidence="6 7" id="KW-0472">Membrane</keyword>
<dbReference type="InterPro" id="IPR002657">
    <property type="entry name" value="BilAc:Na_symport/Acr3"/>
</dbReference>
<evidence type="ECO:0000256" key="4">
    <source>
        <dbReference type="ARBA" id="ARBA00022847"/>
    </source>
</evidence>
<dbReference type="Gene3D" id="1.20.1530.20">
    <property type="match status" value="1"/>
</dbReference>
<keyword evidence="4" id="KW-0769">Symport</keyword>
<evidence type="ECO:0000313" key="10">
    <source>
        <dbReference type="Proteomes" id="UP001652621"/>
    </source>
</evidence>
<dbReference type="GO" id="GO:0015293">
    <property type="term" value="F:symporter activity"/>
    <property type="evidence" value="ECO:0007669"/>
    <property type="project" value="UniProtKB-KW"/>
</dbReference>
<dbReference type="GeneID" id="101891604"/>
<keyword evidence="4" id="KW-0813">Transport</keyword>
<evidence type="ECO:0000256" key="5">
    <source>
        <dbReference type="ARBA" id="ARBA00022989"/>
    </source>
</evidence>
<feature type="transmembrane region" description="Helical" evidence="7">
    <location>
        <begin position="385"/>
        <end position="403"/>
    </location>
</feature>
<evidence type="ECO:0000256" key="3">
    <source>
        <dbReference type="ARBA" id="ARBA00022692"/>
    </source>
</evidence>
<dbReference type="OrthoDB" id="203097at2759"/>
<dbReference type="InterPro" id="IPR038770">
    <property type="entry name" value="Na+/solute_symporter_sf"/>
</dbReference>
<feature type="chain" id="PRO_5044559995" evidence="8">
    <location>
        <begin position="31"/>
        <end position="461"/>
    </location>
</feature>
<evidence type="ECO:0000256" key="2">
    <source>
        <dbReference type="ARBA" id="ARBA00006528"/>
    </source>
</evidence>
<dbReference type="KEGG" id="mde:101891604"/>
<dbReference type="VEuPathDB" id="VectorBase:MDOA002208"/>
<feature type="transmembrane region" description="Helical" evidence="7">
    <location>
        <begin position="415"/>
        <end position="436"/>
    </location>
</feature>
<feature type="transmembrane region" description="Helical" evidence="7">
    <location>
        <begin position="161"/>
        <end position="182"/>
    </location>
</feature>
<feature type="transmembrane region" description="Helical" evidence="7">
    <location>
        <begin position="293"/>
        <end position="312"/>
    </location>
</feature>
<dbReference type="InterPro" id="IPR004710">
    <property type="entry name" value="Bilac:Na_transpt"/>
</dbReference>
<dbReference type="eggNOG" id="KOG2718">
    <property type="taxonomic scope" value="Eukaryota"/>
</dbReference>
<evidence type="ECO:0000256" key="6">
    <source>
        <dbReference type="ARBA" id="ARBA00023136"/>
    </source>
</evidence>
<dbReference type="RefSeq" id="XP_005187888.1">
    <property type="nucleotide sequence ID" value="XM_005187831.3"/>
</dbReference>
<evidence type="ECO:0000256" key="8">
    <source>
        <dbReference type="SAM" id="SignalP"/>
    </source>
</evidence>
<keyword evidence="8" id="KW-0732">Signal</keyword>
<reference evidence="11" key="2">
    <citation type="submission" date="2025-04" db="UniProtKB">
        <authorList>
            <consortium name="RefSeq"/>
        </authorList>
    </citation>
    <scope>IDENTIFICATION</scope>
    <source>
        <strain evidence="11">Aabys</strain>
    </source>
</reference>
<proteinExistence type="inferred from homology"/>
<feature type="transmembrane region" description="Helical" evidence="7">
    <location>
        <begin position="324"/>
        <end position="347"/>
    </location>
</feature>
<feature type="transmembrane region" description="Helical" evidence="7">
    <location>
        <begin position="224"/>
        <end position="247"/>
    </location>
</feature>
<comment type="similarity">
    <text evidence="2">Belongs to the bile acid:sodium symporter (BASS) (TC 2.A.28) family.</text>
</comment>
<dbReference type="VEuPathDB" id="VectorBase:MDOMA2_018912"/>
<evidence type="ECO:0000256" key="7">
    <source>
        <dbReference type="SAM" id="Phobius"/>
    </source>
</evidence>
<dbReference type="Pfam" id="PF01758">
    <property type="entry name" value="SBF"/>
    <property type="match status" value="1"/>
</dbReference>
<accession>A0A1I8M837</accession>
<keyword evidence="10" id="KW-1185">Reference proteome</keyword>
<dbReference type="Proteomes" id="UP001652621">
    <property type="component" value="Unplaced"/>
</dbReference>
<keyword evidence="3 7" id="KW-0812">Transmembrane</keyword>
<dbReference type="PANTHER" id="PTHR10361:SF28">
    <property type="entry name" value="P3 PROTEIN-RELATED"/>
    <property type="match status" value="1"/>
</dbReference>
<feature type="signal peptide" evidence="8">
    <location>
        <begin position="1"/>
        <end position="30"/>
    </location>
</feature>
<reference evidence="9" key="1">
    <citation type="submission" date="2020-05" db="UniProtKB">
        <authorList>
            <consortium name="EnsemblMetazoa"/>
        </authorList>
    </citation>
    <scope>IDENTIFICATION</scope>
    <source>
        <strain evidence="9">Aabys</strain>
    </source>
</reference>
<evidence type="ECO:0000313" key="11">
    <source>
        <dbReference type="RefSeq" id="XP_005187888.1"/>
    </source>
</evidence>
<evidence type="ECO:0000256" key="1">
    <source>
        <dbReference type="ARBA" id="ARBA00004141"/>
    </source>
</evidence>
<keyword evidence="5 7" id="KW-1133">Transmembrane helix</keyword>
<dbReference type="AlphaFoldDB" id="A0A1I8M837"/>
<gene>
    <name evidence="9" type="primary">101891604</name>
    <name evidence="11" type="synonym">LOC101891604</name>
</gene>
<protein>
    <submittedName>
        <fullName evidence="11">Sodium/bile acid cotransporter</fullName>
    </submittedName>
</protein>